<evidence type="ECO:0000256" key="2">
    <source>
        <dbReference type="SAM" id="MobiDB-lite"/>
    </source>
</evidence>
<dbReference type="PANTHER" id="PTHR30272">
    <property type="entry name" value="3-HYDROXYACYL-[ACYL-CARRIER-PROTEIN] DEHYDRATASE"/>
    <property type="match status" value="1"/>
</dbReference>
<dbReference type="SUPFAM" id="SSF47336">
    <property type="entry name" value="ACP-like"/>
    <property type="match status" value="1"/>
</dbReference>
<protein>
    <submittedName>
        <fullName evidence="4">3-hydroxyacyl-[acyl-carrier-protein] dehydratase FabZ</fullName>
        <ecNumber evidence="4">4.2.1.59</ecNumber>
    </submittedName>
</protein>
<proteinExistence type="predicted"/>
<dbReference type="Gene3D" id="1.10.1200.10">
    <property type="entry name" value="ACP-like"/>
    <property type="match status" value="1"/>
</dbReference>
<reference evidence="4" key="1">
    <citation type="submission" date="2016-10" db="EMBL/GenBank/DDBJ databases">
        <title>Sequence of Gallionella enrichment culture.</title>
        <authorList>
            <person name="Poehlein A."/>
            <person name="Muehling M."/>
            <person name="Daniel R."/>
        </authorList>
    </citation>
    <scope>NUCLEOTIDE SEQUENCE</scope>
</reference>
<feature type="compositionally biased region" description="Polar residues" evidence="2">
    <location>
        <begin position="1"/>
        <end position="17"/>
    </location>
</feature>
<dbReference type="PANTHER" id="PTHR30272:SF1">
    <property type="entry name" value="3-HYDROXYACYL-[ACYL-CARRIER-PROTEIN] DEHYDRATASE"/>
    <property type="match status" value="1"/>
</dbReference>
<dbReference type="Gene3D" id="3.10.129.10">
    <property type="entry name" value="Hotdog Thioesterase"/>
    <property type="match status" value="1"/>
</dbReference>
<accession>A0A1J5RU12</accession>
<dbReference type="Pfam" id="PF07977">
    <property type="entry name" value="FabA"/>
    <property type="match status" value="1"/>
</dbReference>
<dbReference type="EMBL" id="MLJW01000164">
    <property type="protein sequence ID" value="OIQ95564.1"/>
    <property type="molecule type" value="Genomic_DNA"/>
</dbReference>
<dbReference type="InterPro" id="IPR013114">
    <property type="entry name" value="FabA_FabZ"/>
</dbReference>
<dbReference type="InterPro" id="IPR036736">
    <property type="entry name" value="ACP-like_sf"/>
</dbReference>
<gene>
    <name evidence="4" type="primary">fabZ_11</name>
    <name evidence="4" type="ORF">GALL_224360</name>
</gene>
<feature type="domain" description="Carrier" evidence="3">
    <location>
        <begin position="55"/>
        <end position="134"/>
    </location>
</feature>
<dbReference type="SUPFAM" id="SSF54637">
    <property type="entry name" value="Thioesterase/thiol ester dehydrase-isomerase"/>
    <property type="match status" value="1"/>
</dbReference>
<dbReference type="EC" id="4.2.1.59" evidence="4"/>
<evidence type="ECO:0000256" key="1">
    <source>
        <dbReference type="ARBA" id="ARBA00023239"/>
    </source>
</evidence>
<dbReference type="PROSITE" id="PS50075">
    <property type="entry name" value="CARRIER"/>
    <property type="match status" value="1"/>
</dbReference>
<evidence type="ECO:0000313" key="4">
    <source>
        <dbReference type="EMBL" id="OIQ95564.1"/>
    </source>
</evidence>
<comment type="caution">
    <text evidence="4">The sequence shown here is derived from an EMBL/GenBank/DDBJ whole genome shotgun (WGS) entry which is preliminary data.</text>
</comment>
<feature type="region of interest" description="Disordered" evidence="2">
    <location>
        <begin position="1"/>
        <end position="25"/>
    </location>
</feature>
<dbReference type="AlphaFoldDB" id="A0A1J5RU12"/>
<evidence type="ECO:0000259" key="3">
    <source>
        <dbReference type="PROSITE" id="PS50075"/>
    </source>
</evidence>
<organism evidence="4">
    <name type="scientific">mine drainage metagenome</name>
    <dbReference type="NCBI Taxonomy" id="410659"/>
    <lineage>
        <taxon>unclassified sequences</taxon>
        <taxon>metagenomes</taxon>
        <taxon>ecological metagenomes</taxon>
    </lineage>
</organism>
<name>A0A1J5RU12_9ZZZZ</name>
<dbReference type="GO" id="GO:0019171">
    <property type="term" value="F:(3R)-hydroxyacyl-[acyl-carrier-protein] dehydratase activity"/>
    <property type="evidence" value="ECO:0007669"/>
    <property type="project" value="UniProtKB-EC"/>
</dbReference>
<dbReference type="InterPro" id="IPR029069">
    <property type="entry name" value="HotDog_dom_sf"/>
</dbReference>
<feature type="region of interest" description="Disordered" evidence="2">
    <location>
        <begin position="295"/>
        <end position="321"/>
    </location>
</feature>
<dbReference type="Pfam" id="PF00550">
    <property type="entry name" value="PP-binding"/>
    <property type="match status" value="1"/>
</dbReference>
<keyword evidence="1 4" id="KW-0456">Lyase</keyword>
<dbReference type="InterPro" id="IPR009081">
    <property type="entry name" value="PP-bd_ACP"/>
</dbReference>
<sequence length="321" mass="34938">MPDAVHTSSPSSDTQKFAQKPFTPEDEAALRESLRRCAPSAFEAAVQFRRTGNPEHVPAVVIGVIERFVEPDLRPKLKDADDDLRLIEDLGIDSLTMMEIVILVEDVLQMSINNDELRNLRTVGDVKTFIDCKIRGLPVPKPTRFIPIEVIAAVMPMQHPFLFINEASVSSTAANGRYRITGQEFFLQGHFKDNPVMPASIMLEALGQLAVLYLLEGFPTEQGKVINPATIYFTGCEGVRAHRVCKPGDLLSLSIKPKRSKMPLATFEGSIRVGQEKAVMVEEITLTFATMDAPQPAAPAAAPTDAAQTEAAAAPAASSQA</sequence>